<dbReference type="InterPro" id="IPR049012">
    <property type="entry name" value="Mutator_transp_dom"/>
</dbReference>
<proteinExistence type="predicted"/>
<accession>A0A9N9REH5</accession>
<dbReference type="Pfam" id="PF20700">
    <property type="entry name" value="Mutator"/>
    <property type="match status" value="1"/>
</dbReference>
<dbReference type="OrthoDB" id="6781756at2759"/>
<reference evidence="2" key="2">
    <citation type="submission" date="2022-10" db="EMBL/GenBank/DDBJ databases">
        <authorList>
            <consortium name="ENA_rothamsted_submissions"/>
            <consortium name="culmorum"/>
            <person name="King R."/>
        </authorList>
    </citation>
    <scope>NUCLEOTIDE SEQUENCE</scope>
</reference>
<evidence type="ECO:0000259" key="1">
    <source>
        <dbReference type="Pfam" id="PF20700"/>
    </source>
</evidence>
<sequence>MYKNHLEFLEPNKTVFKDHWEKNALASMTAAAQKEGEMAIKEGRVDKNGVPIIDVILDGCWSKRTYKKKYSALSGAAAIIGRKTGEVVHVMCADSTLGADYEDFRSKITCMSCTQTENRKINKEKTIEGLGAQANAMKQLSEQTFSPITIGKTVTIIFPSFDRAKGDPRNVLGITPDKTDDGLYRVGTKHGTLKQLFSL</sequence>
<keyword evidence="3" id="KW-1185">Reference proteome</keyword>
<organism evidence="2 3">
    <name type="scientific">Diatraea saccharalis</name>
    <name type="common">sugarcane borer</name>
    <dbReference type="NCBI Taxonomy" id="40085"/>
    <lineage>
        <taxon>Eukaryota</taxon>
        <taxon>Metazoa</taxon>
        <taxon>Ecdysozoa</taxon>
        <taxon>Arthropoda</taxon>
        <taxon>Hexapoda</taxon>
        <taxon>Insecta</taxon>
        <taxon>Pterygota</taxon>
        <taxon>Neoptera</taxon>
        <taxon>Endopterygota</taxon>
        <taxon>Lepidoptera</taxon>
        <taxon>Glossata</taxon>
        <taxon>Ditrysia</taxon>
        <taxon>Pyraloidea</taxon>
        <taxon>Crambidae</taxon>
        <taxon>Crambinae</taxon>
        <taxon>Diatraea</taxon>
    </lineage>
</organism>
<gene>
    <name evidence="2" type="ORF">DIATSA_LOCUS12363</name>
</gene>
<evidence type="ECO:0000313" key="3">
    <source>
        <dbReference type="Proteomes" id="UP001153714"/>
    </source>
</evidence>
<evidence type="ECO:0000313" key="2">
    <source>
        <dbReference type="EMBL" id="CAG9795054.1"/>
    </source>
</evidence>
<feature type="domain" description="Mutator-like transposase" evidence="1">
    <location>
        <begin position="12"/>
        <end position="91"/>
    </location>
</feature>
<dbReference type="AlphaFoldDB" id="A0A9N9REH5"/>
<name>A0A9N9REH5_9NEOP</name>
<protein>
    <recommendedName>
        <fullName evidence="1">Mutator-like transposase domain-containing protein</fullName>
    </recommendedName>
</protein>
<dbReference type="Proteomes" id="UP001153714">
    <property type="component" value="Chromosome 7"/>
</dbReference>
<reference evidence="2" key="1">
    <citation type="submission" date="2021-12" db="EMBL/GenBank/DDBJ databases">
        <authorList>
            <person name="King R."/>
        </authorList>
    </citation>
    <scope>NUCLEOTIDE SEQUENCE</scope>
</reference>
<dbReference type="EMBL" id="OU893338">
    <property type="protein sequence ID" value="CAG9795054.1"/>
    <property type="molecule type" value="Genomic_DNA"/>
</dbReference>